<dbReference type="EMBL" id="FNBT01000008">
    <property type="protein sequence ID" value="SDF88862.1"/>
    <property type="molecule type" value="Genomic_DNA"/>
</dbReference>
<feature type="region of interest" description="Disordered" evidence="1">
    <location>
        <begin position="1"/>
        <end position="22"/>
    </location>
</feature>
<dbReference type="OrthoDB" id="5194781at2"/>
<proteinExistence type="predicted"/>
<sequence>MADWQAVTPLETEDGTPPRRRPDLGALIPGLLFIALAIVLMSPVDLPEELFDGVLVWIAVIVAGVSLLVSELRRSRRRRR</sequence>
<gene>
    <name evidence="3" type="ORF">SAMN05660662_3693</name>
</gene>
<keyword evidence="2" id="KW-0812">Transmembrane</keyword>
<dbReference type="RefSeq" id="WP_091770048.1">
    <property type="nucleotide sequence ID" value="NZ_FNBT01000008.1"/>
</dbReference>
<dbReference type="STRING" id="1550231.SAMN05660662_3693"/>
<evidence type="ECO:0000313" key="3">
    <source>
        <dbReference type="EMBL" id="SDF88862.1"/>
    </source>
</evidence>
<feature type="transmembrane region" description="Helical" evidence="2">
    <location>
        <begin position="24"/>
        <end position="44"/>
    </location>
</feature>
<dbReference type="Proteomes" id="UP000199406">
    <property type="component" value="Unassembled WGS sequence"/>
</dbReference>
<accession>A0A1G7PR87</accession>
<reference evidence="4" key="1">
    <citation type="submission" date="2016-10" db="EMBL/GenBank/DDBJ databases">
        <authorList>
            <person name="Varghese N."/>
            <person name="Submissions S."/>
        </authorList>
    </citation>
    <scope>NUCLEOTIDE SEQUENCE [LARGE SCALE GENOMIC DNA]</scope>
    <source>
        <strain evidence="4">DSM 44268</strain>
    </source>
</reference>
<keyword evidence="4" id="KW-1185">Reference proteome</keyword>
<evidence type="ECO:0000256" key="2">
    <source>
        <dbReference type="SAM" id="Phobius"/>
    </source>
</evidence>
<organism evidence="3 4">
    <name type="scientific">Blastococcus aurantiacus</name>
    <dbReference type="NCBI Taxonomy" id="1550231"/>
    <lineage>
        <taxon>Bacteria</taxon>
        <taxon>Bacillati</taxon>
        <taxon>Actinomycetota</taxon>
        <taxon>Actinomycetes</taxon>
        <taxon>Geodermatophilales</taxon>
        <taxon>Geodermatophilaceae</taxon>
        <taxon>Blastococcus</taxon>
    </lineage>
</organism>
<name>A0A1G7PR87_9ACTN</name>
<keyword evidence="2" id="KW-1133">Transmembrane helix</keyword>
<evidence type="ECO:0000313" key="4">
    <source>
        <dbReference type="Proteomes" id="UP000199406"/>
    </source>
</evidence>
<protein>
    <submittedName>
        <fullName evidence="3">Uncharacterized protein</fullName>
    </submittedName>
</protein>
<evidence type="ECO:0000256" key="1">
    <source>
        <dbReference type="SAM" id="MobiDB-lite"/>
    </source>
</evidence>
<dbReference type="AlphaFoldDB" id="A0A1G7PR87"/>
<keyword evidence="2" id="KW-0472">Membrane</keyword>
<feature type="transmembrane region" description="Helical" evidence="2">
    <location>
        <begin position="50"/>
        <end position="70"/>
    </location>
</feature>